<dbReference type="GO" id="GO:0016887">
    <property type="term" value="F:ATP hydrolysis activity"/>
    <property type="evidence" value="ECO:0007669"/>
    <property type="project" value="InterPro"/>
</dbReference>
<feature type="transmembrane region" description="Helical" evidence="5">
    <location>
        <begin position="155"/>
        <end position="172"/>
    </location>
</feature>
<dbReference type="Proteomes" id="UP000031670">
    <property type="component" value="Unassembled WGS sequence"/>
</dbReference>
<reference evidence="7 8" key="1">
    <citation type="submission" date="2015-01" db="EMBL/GenBank/DDBJ databases">
        <title>Vibrio sp. C5 JCM 19232 whole genome shotgun sequence.</title>
        <authorList>
            <person name="Sawabe T."/>
            <person name="Meirelles P."/>
            <person name="Feng G."/>
            <person name="Sayaka M."/>
            <person name="Hattori M."/>
            <person name="Ohkuma M."/>
        </authorList>
    </citation>
    <scope>NUCLEOTIDE SEQUENCE [LARGE SCALE GENOMIC DNA]</scope>
    <source>
        <strain evidence="7 8">JCM19232</strain>
    </source>
</reference>
<name>A0A0B8PR18_9VIBR</name>
<dbReference type="PANTHER" id="PTHR43394">
    <property type="entry name" value="ATP-DEPENDENT PERMEASE MDL1, MITOCHONDRIAL"/>
    <property type="match status" value="1"/>
</dbReference>
<dbReference type="SUPFAM" id="SSF90123">
    <property type="entry name" value="ABC transporter transmembrane region"/>
    <property type="match status" value="1"/>
</dbReference>
<organism evidence="7 8">
    <name type="scientific">Vibrio ishigakensis</name>
    <dbReference type="NCBI Taxonomy" id="1481914"/>
    <lineage>
        <taxon>Bacteria</taxon>
        <taxon>Pseudomonadati</taxon>
        <taxon>Pseudomonadota</taxon>
        <taxon>Gammaproteobacteria</taxon>
        <taxon>Vibrionales</taxon>
        <taxon>Vibrionaceae</taxon>
        <taxon>Vibrio</taxon>
    </lineage>
</organism>
<dbReference type="InterPro" id="IPR036640">
    <property type="entry name" value="ABC1_TM_sf"/>
</dbReference>
<dbReference type="PANTHER" id="PTHR43394:SF1">
    <property type="entry name" value="ATP-BINDING CASSETTE SUB-FAMILY B MEMBER 10, MITOCHONDRIAL"/>
    <property type="match status" value="1"/>
</dbReference>
<dbReference type="InterPro" id="IPR003439">
    <property type="entry name" value="ABC_transporter-like_ATP-bd"/>
</dbReference>
<evidence type="ECO:0000256" key="1">
    <source>
        <dbReference type="ARBA" id="ARBA00004651"/>
    </source>
</evidence>
<feature type="transmembrane region" description="Helical" evidence="5">
    <location>
        <begin position="46"/>
        <end position="69"/>
    </location>
</feature>
<dbReference type="InterPro" id="IPR027417">
    <property type="entry name" value="P-loop_NTPase"/>
</dbReference>
<comment type="caution">
    <text evidence="7">The sequence shown here is derived from an EMBL/GenBank/DDBJ whole genome shotgun (WGS) entry which is preliminary data.</text>
</comment>
<evidence type="ECO:0000259" key="6">
    <source>
        <dbReference type="PROSITE" id="PS50929"/>
    </source>
</evidence>
<gene>
    <name evidence="7" type="ORF">JCM19232_4935</name>
</gene>
<evidence type="ECO:0000256" key="4">
    <source>
        <dbReference type="ARBA" id="ARBA00023136"/>
    </source>
</evidence>
<dbReference type="GO" id="GO:0015421">
    <property type="term" value="F:ABC-type oligopeptide transporter activity"/>
    <property type="evidence" value="ECO:0007669"/>
    <property type="project" value="TreeGrafter"/>
</dbReference>
<dbReference type="InterPro" id="IPR011527">
    <property type="entry name" value="ABC1_TM_dom"/>
</dbReference>
<evidence type="ECO:0000256" key="2">
    <source>
        <dbReference type="ARBA" id="ARBA00022692"/>
    </source>
</evidence>
<dbReference type="Pfam" id="PF00664">
    <property type="entry name" value="ABC_membrane"/>
    <property type="match status" value="1"/>
</dbReference>
<feature type="transmembrane region" description="Helical" evidence="5">
    <location>
        <begin position="125"/>
        <end position="149"/>
    </location>
</feature>
<dbReference type="PROSITE" id="PS50929">
    <property type="entry name" value="ABC_TM1F"/>
    <property type="match status" value="1"/>
</dbReference>
<dbReference type="GO" id="GO:0005886">
    <property type="term" value="C:plasma membrane"/>
    <property type="evidence" value="ECO:0007669"/>
    <property type="project" value="UniProtKB-SubCell"/>
</dbReference>
<dbReference type="InterPro" id="IPR039421">
    <property type="entry name" value="Type_1_exporter"/>
</dbReference>
<accession>A0A0B8PR18</accession>
<dbReference type="SUPFAM" id="SSF52540">
    <property type="entry name" value="P-loop containing nucleoside triphosphate hydrolases"/>
    <property type="match status" value="1"/>
</dbReference>
<dbReference type="GO" id="GO:0005524">
    <property type="term" value="F:ATP binding"/>
    <property type="evidence" value="ECO:0007669"/>
    <property type="project" value="InterPro"/>
</dbReference>
<evidence type="ECO:0000313" key="8">
    <source>
        <dbReference type="Proteomes" id="UP000031670"/>
    </source>
</evidence>
<evidence type="ECO:0000256" key="3">
    <source>
        <dbReference type="ARBA" id="ARBA00022989"/>
    </source>
</evidence>
<dbReference type="Gene3D" id="1.20.1560.10">
    <property type="entry name" value="ABC transporter type 1, transmembrane domain"/>
    <property type="match status" value="1"/>
</dbReference>
<feature type="transmembrane region" description="Helical" evidence="5">
    <location>
        <begin position="18"/>
        <end position="40"/>
    </location>
</feature>
<evidence type="ECO:0000256" key="5">
    <source>
        <dbReference type="SAM" id="Phobius"/>
    </source>
</evidence>
<feature type="domain" description="ABC transmembrane type-1" evidence="6">
    <location>
        <begin position="22"/>
        <end position="291"/>
    </location>
</feature>
<feature type="transmembrane region" description="Helical" evidence="5">
    <location>
        <begin position="241"/>
        <end position="263"/>
    </location>
</feature>
<dbReference type="EMBL" id="BBSA01000021">
    <property type="protein sequence ID" value="GAM65588.1"/>
    <property type="molecule type" value="Genomic_DNA"/>
</dbReference>
<proteinExistence type="predicted"/>
<comment type="subcellular location">
    <subcellularLocation>
        <location evidence="1">Cell membrane</location>
        <topology evidence="1">Multi-pass membrane protein</topology>
    </subcellularLocation>
</comment>
<protein>
    <submittedName>
        <fullName evidence="7">ABC transporter protein</fullName>
    </submittedName>
</protein>
<keyword evidence="2 5" id="KW-0812">Transmembrane</keyword>
<keyword evidence="3 5" id="KW-1133">Transmembrane helix</keyword>
<evidence type="ECO:0000313" key="7">
    <source>
        <dbReference type="EMBL" id="GAM65588.1"/>
    </source>
</evidence>
<dbReference type="AlphaFoldDB" id="A0A0B8PR18"/>
<dbReference type="Gene3D" id="3.40.50.300">
    <property type="entry name" value="P-loop containing nucleotide triphosphate hydrolases"/>
    <property type="match status" value="1"/>
</dbReference>
<sequence length="540" mass="58589">MDSFFDTGARKRQTIKEVLAPSLLINILSLAIPLVVLQIYDRILPNQAFGTATLLLAGACVAILLDAFLRFVRTWLLGAAATNTERSSYEILVQKLDSISFKQVRALHPGTLQEGFKGISQIKDFYSGGFVSGLIDVPFVLIFLGLIYYVGGNLVIIPIIVWAITAVLVWVFSHRSNIHAQNAANSELDRSDLVVSIFSKIETIKAQVNEAKIFHFFRKLNQKRWLASSEAERQNSIAQEAIQVAALGTSVAIVLVGSLDVLAGTLTTGGLAACSILSGRAVAPMTALMGLRLKYSTFKASNEAVSKLLSVIDSNDSPSKRIYLEPLRKLGLDNTRISMLNTSYQYSFEVAPGDIVVLESETLANSFLLAAIAGVENVESGSITWNDTALNESTHNYLSQMSAVVRQPQVVSGSLLDNLSGFDPNNNEAAQTIAKAIGLQRIIAELPNGVETKVGMQIGNNLSDGTIKLVAITAQLAKPTSLVLLDCPEQDLDLESIAQLIKVIQYYSKNGRSFIINSRNPEMLELATQRVSPSDVENNA</sequence>
<reference evidence="7 8" key="2">
    <citation type="submission" date="2015-01" db="EMBL/GenBank/DDBJ databases">
        <authorList>
            <consortium name="NBRP consortium"/>
            <person name="Sawabe T."/>
            <person name="Meirelles P."/>
            <person name="Feng G."/>
            <person name="Sayaka M."/>
            <person name="Hattori M."/>
            <person name="Ohkuma M."/>
        </authorList>
    </citation>
    <scope>NUCLEOTIDE SEQUENCE [LARGE SCALE GENOMIC DNA]</scope>
    <source>
        <strain evidence="7 8">JCM19232</strain>
    </source>
</reference>
<keyword evidence="4 5" id="KW-0472">Membrane</keyword>
<dbReference type="Pfam" id="PF00005">
    <property type="entry name" value="ABC_tran"/>
    <property type="match status" value="1"/>
</dbReference>